<dbReference type="OrthoDB" id="107900at2"/>
<dbReference type="GO" id="GO:0015074">
    <property type="term" value="P:DNA integration"/>
    <property type="evidence" value="ECO:0007669"/>
    <property type="project" value="UniProtKB-KW"/>
</dbReference>
<dbReference type="PROSITE" id="PS51898">
    <property type="entry name" value="TYR_RECOMBINASE"/>
    <property type="match status" value="1"/>
</dbReference>
<feature type="domain" description="Core-binding (CB)" evidence="7">
    <location>
        <begin position="4"/>
        <end position="97"/>
    </location>
</feature>
<dbReference type="Pfam" id="PF00589">
    <property type="entry name" value="Phage_integrase"/>
    <property type="match status" value="1"/>
</dbReference>
<dbReference type="InterPro" id="IPR011010">
    <property type="entry name" value="DNA_brk_join_enz"/>
</dbReference>
<evidence type="ECO:0000256" key="2">
    <source>
        <dbReference type="ARBA" id="ARBA00022908"/>
    </source>
</evidence>
<dbReference type="Pfam" id="PF13495">
    <property type="entry name" value="Phage_int_SAM_4"/>
    <property type="match status" value="1"/>
</dbReference>
<organism evidence="9 11">
    <name type="scientific">Hoylesella enoeca</name>
    <dbReference type="NCBI Taxonomy" id="76123"/>
    <lineage>
        <taxon>Bacteria</taxon>
        <taxon>Pseudomonadati</taxon>
        <taxon>Bacteroidota</taxon>
        <taxon>Bacteroidia</taxon>
        <taxon>Bacteroidales</taxon>
        <taxon>Prevotellaceae</taxon>
        <taxon>Hoylesella</taxon>
    </lineage>
</organism>
<evidence type="ECO:0000259" key="7">
    <source>
        <dbReference type="PROSITE" id="PS51900"/>
    </source>
</evidence>
<dbReference type="GO" id="GO:0003677">
    <property type="term" value="F:DNA binding"/>
    <property type="evidence" value="ECO:0007669"/>
    <property type="project" value="UniProtKB-UniRule"/>
</dbReference>
<feature type="domain" description="Tyr recombinase" evidence="6">
    <location>
        <begin position="121"/>
        <end position="310"/>
    </location>
</feature>
<evidence type="ECO:0000313" key="9">
    <source>
        <dbReference type="EMBL" id="ALO49836.1"/>
    </source>
</evidence>
<name>A0A0S2KNG7_9BACT</name>
<dbReference type="KEGG" id="peo:AS203_03530"/>
<dbReference type="PANTHER" id="PTHR30349:SF41">
    <property type="entry name" value="INTEGRASE_RECOMBINASE PROTEIN MJ0367-RELATED"/>
    <property type="match status" value="1"/>
</dbReference>
<dbReference type="SUPFAM" id="SSF56349">
    <property type="entry name" value="DNA breaking-rejoining enzymes"/>
    <property type="match status" value="1"/>
</dbReference>
<dbReference type="InterPro" id="IPR013762">
    <property type="entry name" value="Integrase-like_cat_sf"/>
</dbReference>
<evidence type="ECO:0000256" key="1">
    <source>
        <dbReference type="ARBA" id="ARBA00008857"/>
    </source>
</evidence>
<reference evidence="9" key="2">
    <citation type="submission" date="2015-11" db="EMBL/GenBank/DDBJ databases">
        <authorList>
            <person name="Zhang Y."/>
            <person name="Guo Z."/>
        </authorList>
    </citation>
    <scope>NUCLEOTIDE SEQUENCE [LARGE SCALE GENOMIC DNA]</scope>
    <source>
        <strain evidence="9">F0113</strain>
    </source>
</reference>
<keyword evidence="3 5" id="KW-0238">DNA-binding</keyword>
<dbReference type="Gene3D" id="1.10.443.10">
    <property type="entry name" value="Intergrase catalytic core"/>
    <property type="match status" value="1"/>
</dbReference>
<keyword evidence="2" id="KW-0229">DNA integration</keyword>
<evidence type="ECO:0000313" key="10">
    <source>
        <dbReference type="EMBL" id="ALO49916.1"/>
    </source>
</evidence>
<evidence type="ECO:0000313" key="8">
    <source>
        <dbReference type="EMBL" id="ALO49827.1"/>
    </source>
</evidence>
<dbReference type="InterPro" id="IPR044068">
    <property type="entry name" value="CB"/>
</dbReference>
<accession>A0A0S2KNG7</accession>
<evidence type="ECO:0000313" key="11">
    <source>
        <dbReference type="Proteomes" id="UP000056252"/>
    </source>
</evidence>
<keyword evidence="11" id="KW-1185">Reference proteome</keyword>
<comment type="similarity">
    <text evidence="1">Belongs to the 'phage' integrase family.</text>
</comment>
<sequence length="341" mass="39144">MNQTDFSKHISDFFGSYLPNECGVTNNTIKTYSYCFTLLLEYFKEVELIRAQKLTLKHITKERIISFLNWLETTRKCSTNTRNARLGAIHAFFKYLQYRDVTGIAMWQDVLSIKFKKTGVKQMPFLSVEAIKALLDLPNRKTKKGRRDFVLIGLLYDSAMRVQELIDSTPSDIRFGDIVTIRVIGKGNKVRTIPLTDVQANNLKQYMLENNMLDKNKLNNPLFSNGRNGKLSRMAVLKIVKKYFQILKQNTSIIVPDDIGCHALRHSKAIHLLEANVNLVWIRDFLGHSSVTTTEVYARASDKMKKEALAKLNPGIIIEGKSSWQKDPQLLSYLKSLQLDF</sequence>
<proteinExistence type="inferred from homology"/>
<evidence type="ECO:0000259" key="6">
    <source>
        <dbReference type="PROSITE" id="PS51898"/>
    </source>
</evidence>
<protein>
    <submittedName>
        <fullName evidence="9">Integrase</fullName>
    </submittedName>
</protein>
<dbReference type="KEGG" id="peo:AS203_07285"/>
<dbReference type="Gene3D" id="1.10.150.130">
    <property type="match status" value="1"/>
</dbReference>
<dbReference type="EMBL" id="CP013195">
    <property type="protein sequence ID" value="ALO49836.1"/>
    <property type="molecule type" value="Genomic_DNA"/>
</dbReference>
<evidence type="ECO:0000256" key="3">
    <source>
        <dbReference type="ARBA" id="ARBA00023125"/>
    </source>
</evidence>
<dbReference type="AlphaFoldDB" id="A0A0S2KNG7"/>
<gene>
    <name evidence="8" type="ORF">AS203_03135</name>
    <name evidence="9" type="ORF">AS203_03530</name>
    <name evidence="10" type="ORF">AS203_07285</name>
</gene>
<dbReference type="EMBL" id="CP013195">
    <property type="protein sequence ID" value="ALO49916.1"/>
    <property type="molecule type" value="Genomic_DNA"/>
</dbReference>
<dbReference type="InterPro" id="IPR010998">
    <property type="entry name" value="Integrase_recombinase_N"/>
</dbReference>
<keyword evidence="4" id="KW-0233">DNA recombination</keyword>
<dbReference type="InterPro" id="IPR002104">
    <property type="entry name" value="Integrase_catalytic"/>
</dbReference>
<reference evidence="11" key="1">
    <citation type="submission" date="2015-11" db="EMBL/GenBank/DDBJ databases">
        <authorList>
            <person name="Holder M.E."/>
            <person name="Ajami N.J."/>
            <person name="Petrosino J.F."/>
        </authorList>
    </citation>
    <scope>NUCLEOTIDE SEQUENCE [LARGE SCALE GENOMIC DNA]</scope>
    <source>
        <strain evidence="11">F0113</strain>
    </source>
</reference>
<evidence type="ECO:0000256" key="4">
    <source>
        <dbReference type="ARBA" id="ARBA00023172"/>
    </source>
</evidence>
<dbReference type="EMBL" id="CP013195">
    <property type="protein sequence ID" value="ALO49827.1"/>
    <property type="molecule type" value="Genomic_DNA"/>
</dbReference>
<dbReference type="Proteomes" id="UP000056252">
    <property type="component" value="Chromosome"/>
</dbReference>
<dbReference type="STRING" id="76123.AS203_03135"/>
<dbReference type="PANTHER" id="PTHR30349">
    <property type="entry name" value="PHAGE INTEGRASE-RELATED"/>
    <property type="match status" value="1"/>
</dbReference>
<dbReference type="GO" id="GO:0006310">
    <property type="term" value="P:DNA recombination"/>
    <property type="evidence" value="ECO:0007669"/>
    <property type="project" value="UniProtKB-KW"/>
</dbReference>
<dbReference type="InterPro" id="IPR050090">
    <property type="entry name" value="Tyrosine_recombinase_XerCD"/>
</dbReference>
<dbReference type="InterPro" id="IPR004107">
    <property type="entry name" value="Integrase_SAM-like_N"/>
</dbReference>
<dbReference type="KEGG" id="peo:AS203_03135"/>
<evidence type="ECO:0000256" key="5">
    <source>
        <dbReference type="PROSITE-ProRule" id="PRU01248"/>
    </source>
</evidence>
<dbReference type="PROSITE" id="PS51900">
    <property type="entry name" value="CB"/>
    <property type="match status" value="1"/>
</dbReference>